<dbReference type="Proteomes" id="UP000288805">
    <property type="component" value="Unassembled WGS sequence"/>
</dbReference>
<reference evidence="2 3" key="1">
    <citation type="journal article" date="2018" name="PLoS Genet.">
        <title>Population sequencing reveals clonal diversity and ancestral inbreeding in the grapevine cultivar Chardonnay.</title>
        <authorList>
            <person name="Roach M.J."/>
            <person name="Johnson D.L."/>
            <person name="Bohlmann J."/>
            <person name="van Vuuren H.J."/>
            <person name="Jones S.J."/>
            <person name="Pretorius I.S."/>
            <person name="Schmidt S.A."/>
            <person name="Borneman A.R."/>
        </authorList>
    </citation>
    <scope>NUCLEOTIDE SEQUENCE [LARGE SCALE GENOMIC DNA]</scope>
    <source>
        <strain evidence="3">cv. Chardonnay</strain>
        <tissue evidence="2">Leaf</tissue>
    </source>
</reference>
<comment type="caution">
    <text evidence="2">The sequence shown here is derived from an EMBL/GenBank/DDBJ whole genome shotgun (WGS) entry which is preliminary data.</text>
</comment>
<feature type="region of interest" description="Disordered" evidence="1">
    <location>
        <begin position="1"/>
        <end position="34"/>
    </location>
</feature>
<sequence>MRQKGWSSKHPKKEDGSRQSIQPQAIAGSSSRGDYAHWLVGRKGRLHSGTHGRLQDGARNGFPTEGQGRATTFPTLNGYPRGGEAVHGPTVTEGTLKTPMLSAMQVKKGLKREEVTYLATLKEEKDDGSGRTHS</sequence>
<feature type="compositionally biased region" description="Basic residues" evidence="1">
    <location>
        <begin position="1"/>
        <end position="11"/>
    </location>
</feature>
<proteinExistence type="predicted"/>
<gene>
    <name evidence="2" type="ORF">CK203_078826</name>
</gene>
<dbReference type="EMBL" id="QGNW01001055">
    <property type="protein sequence ID" value="RVW57490.1"/>
    <property type="molecule type" value="Genomic_DNA"/>
</dbReference>
<protein>
    <submittedName>
        <fullName evidence="2">Uncharacterized protein</fullName>
    </submittedName>
</protein>
<dbReference type="AlphaFoldDB" id="A0A438FCP7"/>
<name>A0A438FCP7_VITVI</name>
<feature type="compositionally biased region" description="Polar residues" evidence="1">
    <location>
        <begin position="18"/>
        <end position="32"/>
    </location>
</feature>
<feature type="region of interest" description="Disordered" evidence="1">
    <location>
        <begin position="46"/>
        <end position="93"/>
    </location>
</feature>
<evidence type="ECO:0000313" key="2">
    <source>
        <dbReference type="EMBL" id="RVW57490.1"/>
    </source>
</evidence>
<evidence type="ECO:0000313" key="3">
    <source>
        <dbReference type="Proteomes" id="UP000288805"/>
    </source>
</evidence>
<accession>A0A438FCP7</accession>
<organism evidence="2 3">
    <name type="scientific">Vitis vinifera</name>
    <name type="common">Grape</name>
    <dbReference type="NCBI Taxonomy" id="29760"/>
    <lineage>
        <taxon>Eukaryota</taxon>
        <taxon>Viridiplantae</taxon>
        <taxon>Streptophyta</taxon>
        <taxon>Embryophyta</taxon>
        <taxon>Tracheophyta</taxon>
        <taxon>Spermatophyta</taxon>
        <taxon>Magnoliopsida</taxon>
        <taxon>eudicotyledons</taxon>
        <taxon>Gunneridae</taxon>
        <taxon>Pentapetalae</taxon>
        <taxon>rosids</taxon>
        <taxon>Vitales</taxon>
        <taxon>Vitaceae</taxon>
        <taxon>Viteae</taxon>
        <taxon>Vitis</taxon>
    </lineage>
</organism>
<evidence type="ECO:0000256" key="1">
    <source>
        <dbReference type="SAM" id="MobiDB-lite"/>
    </source>
</evidence>